<organism evidence="6 7">
    <name type="scientific">Pantoea ananatis (strain LMG 20103)</name>
    <dbReference type="NCBI Taxonomy" id="706191"/>
    <lineage>
        <taxon>Bacteria</taxon>
        <taxon>Pseudomonadati</taxon>
        <taxon>Pseudomonadota</taxon>
        <taxon>Gammaproteobacteria</taxon>
        <taxon>Enterobacterales</taxon>
        <taxon>Erwiniaceae</taxon>
        <taxon>Pantoea</taxon>
    </lineage>
</organism>
<evidence type="ECO:0000313" key="6">
    <source>
        <dbReference type="EMBL" id="ADD76962.1"/>
    </source>
</evidence>
<evidence type="ECO:0000256" key="3">
    <source>
        <dbReference type="SAM" id="MobiDB-lite"/>
    </source>
</evidence>
<accession>D4GDS5</accession>
<feature type="transmembrane region" description="Helical" evidence="4">
    <location>
        <begin position="195"/>
        <end position="212"/>
    </location>
</feature>
<dbReference type="STRING" id="706191.PANA_1795"/>
<sequence>MVQMESTLSRKITLNHFLVFEPEKKRITGRGNPAIISASASLCFELLIENVGELVTHQQFFDYAWRRFGMEPTSTSLYQNISSLRRALSKAGLQEDIIRTMPRRGFILSPQTVVMKENTVTASSATVLSEKNYEPLSSEENTESHEGASPAVLQHADVEDDKDDKTVLPSTRQRDHSPWLPTTEMLLARLSFKNVFFTAITFVSFCCIFIFIKVEPQSAEPVFAHSMDYKGCVIFNNSDAWLNSAELKKRVDDLDINCKDSQYIYMTSFKNADRLSYFQCQHPLHATIRANCLSHYYVKNFNDE</sequence>
<dbReference type="InterPro" id="IPR036388">
    <property type="entry name" value="WH-like_DNA-bd_sf"/>
</dbReference>
<dbReference type="GO" id="GO:0003677">
    <property type="term" value="F:DNA binding"/>
    <property type="evidence" value="ECO:0007669"/>
    <property type="project" value="UniProtKB-UniRule"/>
</dbReference>
<dbReference type="Proteomes" id="UP000001702">
    <property type="component" value="Chromosome"/>
</dbReference>
<feature type="DNA-binding region" description="OmpR/PhoB-type" evidence="2">
    <location>
        <begin position="9"/>
        <end position="110"/>
    </location>
</feature>
<evidence type="ECO:0000256" key="4">
    <source>
        <dbReference type="SAM" id="Phobius"/>
    </source>
</evidence>
<dbReference type="EMBL" id="CP001875">
    <property type="protein sequence ID" value="ADD76962.1"/>
    <property type="molecule type" value="Genomic_DNA"/>
</dbReference>
<dbReference type="HOGENOM" id="CLU_075545_0_2_6"/>
<dbReference type="PROSITE" id="PS51755">
    <property type="entry name" value="OMPR_PHOB"/>
    <property type="match status" value="1"/>
</dbReference>
<evidence type="ECO:0000259" key="5">
    <source>
        <dbReference type="PROSITE" id="PS51755"/>
    </source>
</evidence>
<dbReference type="InterPro" id="IPR001867">
    <property type="entry name" value="OmpR/PhoB-type_DNA-bd"/>
</dbReference>
<reference evidence="6 7" key="1">
    <citation type="journal article" date="2010" name="J. Bacteriol.">
        <title>Genome sequence of Pantoea ananatis LMG20103, the causative agent of Eucalyptus blight and dieback.</title>
        <authorList>
            <person name="De Maayer P."/>
            <person name="Chan W.Y."/>
            <person name="Venter S.N."/>
            <person name="Toth I.K."/>
            <person name="Birch P.R."/>
            <person name="Joubert F."/>
            <person name="Coutinho T.A."/>
        </authorList>
    </citation>
    <scope>NUCLEOTIDE SEQUENCE [LARGE SCALE GENOMIC DNA]</scope>
    <source>
        <strain evidence="6 7">LMG 20103</strain>
    </source>
</reference>
<dbReference type="KEGG" id="pam:PANA_1795"/>
<dbReference type="InterPro" id="IPR016032">
    <property type="entry name" value="Sig_transdc_resp-reg_C-effctor"/>
</dbReference>
<keyword evidence="7" id="KW-1185">Reference proteome</keyword>
<proteinExistence type="predicted"/>
<dbReference type="GO" id="GO:0000160">
    <property type="term" value="P:phosphorelay signal transduction system"/>
    <property type="evidence" value="ECO:0007669"/>
    <property type="project" value="InterPro"/>
</dbReference>
<feature type="domain" description="OmpR/PhoB-type" evidence="5">
    <location>
        <begin position="9"/>
        <end position="110"/>
    </location>
</feature>
<evidence type="ECO:0000256" key="2">
    <source>
        <dbReference type="PROSITE-ProRule" id="PRU01091"/>
    </source>
</evidence>
<keyword evidence="1 2" id="KW-0238">DNA-binding</keyword>
<dbReference type="GO" id="GO:0006355">
    <property type="term" value="P:regulation of DNA-templated transcription"/>
    <property type="evidence" value="ECO:0007669"/>
    <property type="project" value="InterPro"/>
</dbReference>
<dbReference type="Pfam" id="PF00486">
    <property type="entry name" value="Trans_reg_C"/>
    <property type="match status" value="1"/>
</dbReference>
<dbReference type="SUPFAM" id="SSF46894">
    <property type="entry name" value="C-terminal effector domain of the bipartite response regulators"/>
    <property type="match status" value="1"/>
</dbReference>
<protein>
    <submittedName>
        <fullName evidence="6">YqeI</fullName>
    </submittedName>
</protein>
<evidence type="ECO:0000313" key="7">
    <source>
        <dbReference type="Proteomes" id="UP000001702"/>
    </source>
</evidence>
<dbReference type="SMART" id="SM00862">
    <property type="entry name" value="Trans_reg_C"/>
    <property type="match status" value="1"/>
</dbReference>
<evidence type="ECO:0000256" key="1">
    <source>
        <dbReference type="ARBA" id="ARBA00023125"/>
    </source>
</evidence>
<gene>
    <name evidence="6" type="primary">yqeI</name>
    <name evidence="6" type="ordered locus">PANA_1795</name>
</gene>
<dbReference type="Gene3D" id="1.10.10.10">
    <property type="entry name" value="Winged helix-like DNA-binding domain superfamily/Winged helix DNA-binding domain"/>
    <property type="match status" value="1"/>
</dbReference>
<feature type="region of interest" description="Disordered" evidence="3">
    <location>
        <begin position="132"/>
        <end position="176"/>
    </location>
</feature>
<keyword evidence="4" id="KW-1133">Transmembrane helix</keyword>
<keyword evidence="4" id="KW-0472">Membrane</keyword>
<dbReference type="CDD" id="cd00383">
    <property type="entry name" value="trans_reg_C"/>
    <property type="match status" value="1"/>
</dbReference>
<dbReference type="eggNOG" id="COG3710">
    <property type="taxonomic scope" value="Bacteria"/>
</dbReference>
<keyword evidence="4" id="KW-0812">Transmembrane</keyword>
<name>D4GDS5_PANAM</name>
<dbReference type="AlphaFoldDB" id="D4GDS5"/>